<proteinExistence type="predicted"/>
<dbReference type="InterPro" id="IPR012480">
    <property type="entry name" value="Hepar_II_III_C"/>
</dbReference>
<organism evidence="7 8">
    <name type="scientific">Mucilaginibacter terrigena</name>
    <dbReference type="NCBI Taxonomy" id="2492395"/>
    <lineage>
        <taxon>Bacteria</taxon>
        <taxon>Pseudomonadati</taxon>
        <taxon>Bacteroidota</taxon>
        <taxon>Sphingobacteriia</taxon>
        <taxon>Sphingobacteriales</taxon>
        <taxon>Sphingobacteriaceae</taxon>
        <taxon>Mucilaginibacter</taxon>
    </lineage>
</organism>
<comment type="caution">
    <text evidence="7">The sequence shown here is derived from an EMBL/GenBank/DDBJ whole genome shotgun (WGS) entry which is preliminary data.</text>
</comment>
<name>A0A4Q5LKS7_9SPHI</name>
<dbReference type="OrthoDB" id="7335480at2"/>
<keyword evidence="4 7" id="KW-0456">Lyase</keyword>
<dbReference type="GO" id="GO:0042597">
    <property type="term" value="C:periplasmic space"/>
    <property type="evidence" value="ECO:0007669"/>
    <property type="project" value="UniProtKB-SubCell"/>
</dbReference>
<sequence>MLDKIVKAGQLIGNMGWRYVFFRAGFELKKRSGLLQKAFLTNPAVKTNLTLAQWRGRDIPFFFKNKASVELDQPLSEELTKQYQKLSTHTYPFFSSLEFNLGVDHNWFKNPDTGFCYDGNAHWLNINDYSKTAGDIKFVWEPSRFSHLYTLIRYDKHSGKDCSKQVFSEIENWIDANKINQGPNYKCSQEISLRILNWTFALYYYRDSASLTDALFEKIQHYLYWQAQHVYDNINFSRIAVRNNHAITETLTLYLMGMLYPELPGAAKWKKDGKHWFEEEIAYQVYEDGTFLQFSMNYHRVVVQLLTWGIRLAEINNERFAGVVYDRAKKSLLFLTSCMDTQTGMLPNYGANDGALFFKLSDNHYRDYRPQLQALSNALGVKWNYGDFEDSNWYGLNEKNKKDGLKLTEGYSHFDKGGYHIYRKNNALSFIRCGDHKDRPSQADNLHLDIWHKGLNLLHDAGSYKYNGAPEDLKYFMGTQSHNTVMLGDNDQMEKGARFIWYHWTQCQSIKTEETDQYFYFEGTIKAFMHIDKSIRHTRRVKIDKTAPVWEVEDVITNKPADLALNQLWHTCFPEMLSIRSSTETDNDIQPVISDGYYSSFYGQKEKCTELRFSTNQSRIKTIITIN</sequence>
<evidence type="ECO:0000256" key="4">
    <source>
        <dbReference type="ARBA" id="ARBA00023239"/>
    </source>
</evidence>
<evidence type="ECO:0000256" key="1">
    <source>
        <dbReference type="ARBA" id="ARBA00004418"/>
    </source>
</evidence>
<evidence type="ECO:0000256" key="3">
    <source>
        <dbReference type="ARBA" id="ARBA00022764"/>
    </source>
</evidence>
<dbReference type="Pfam" id="PF07940">
    <property type="entry name" value="Hepar_II_III_C"/>
    <property type="match status" value="1"/>
</dbReference>
<feature type="domain" description="Heparinase II/III-like C-terminal" evidence="5">
    <location>
        <begin position="409"/>
        <end position="580"/>
    </location>
</feature>
<protein>
    <submittedName>
        <fullName evidence="7">Alginate lyase family protein</fullName>
    </submittedName>
</protein>
<keyword evidence="3" id="KW-0574">Periplasm</keyword>
<reference evidence="7 8" key="1">
    <citation type="submission" date="2019-02" db="EMBL/GenBank/DDBJ databases">
        <title>Bacterial novel species Mucilaginibacter sp. 17JY9-4 isolated from soil.</title>
        <authorList>
            <person name="Jung H.-Y."/>
        </authorList>
    </citation>
    <scope>NUCLEOTIDE SEQUENCE [LARGE SCALE GENOMIC DNA]</scope>
    <source>
        <strain evidence="7 8">17JY9-4</strain>
    </source>
</reference>
<evidence type="ECO:0000259" key="5">
    <source>
        <dbReference type="Pfam" id="PF07940"/>
    </source>
</evidence>
<dbReference type="Gene3D" id="1.50.10.100">
    <property type="entry name" value="Chondroitin AC/alginate lyase"/>
    <property type="match status" value="1"/>
</dbReference>
<dbReference type="PANTHER" id="PTHR39210">
    <property type="entry name" value="HEPARIN-SULFATE LYASE"/>
    <property type="match status" value="1"/>
</dbReference>
<evidence type="ECO:0000313" key="8">
    <source>
        <dbReference type="Proteomes" id="UP000293331"/>
    </source>
</evidence>
<keyword evidence="8" id="KW-1185">Reference proteome</keyword>
<dbReference type="RefSeq" id="WP_129876873.1">
    <property type="nucleotide sequence ID" value="NZ_SEWG01000004.1"/>
</dbReference>
<dbReference type="AlphaFoldDB" id="A0A4Q5LKS7"/>
<keyword evidence="2" id="KW-0732">Signal</keyword>
<evidence type="ECO:0000256" key="2">
    <source>
        <dbReference type="ARBA" id="ARBA00022729"/>
    </source>
</evidence>
<dbReference type="GO" id="GO:0016829">
    <property type="term" value="F:lyase activity"/>
    <property type="evidence" value="ECO:0007669"/>
    <property type="project" value="UniProtKB-KW"/>
</dbReference>
<gene>
    <name evidence="7" type="ORF">EWM62_11810</name>
</gene>
<dbReference type="EMBL" id="SEWG01000004">
    <property type="protein sequence ID" value="RYU90216.1"/>
    <property type="molecule type" value="Genomic_DNA"/>
</dbReference>
<dbReference type="InterPro" id="IPR008929">
    <property type="entry name" value="Chondroitin_lyas"/>
</dbReference>
<dbReference type="PANTHER" id="PTHR39210:SF1">
    <property type="entry name" value="HEPARIN-SULFATE LYASE"/>
    <property type="match status" value="1"/>
</dbReference>
<dbReference type="Gene3D" id="2.70.98.70">
    <property type="match status" value="1"/>
</dbReference>
<dbReference type="Pfam" id="PF16889">
    <property type="entry name" value="Hepar_II_III_N"/>
    <property type="match status" value="1"/>
</dbReference>
<evidence type="ECO:0000313" key="7">
    <source>
        <dbReference type="EMBL" id="RYU90216.1"/>
    </source>
</evidence>
<dbReference type="Proteomes" id="UP000293331">
    <property type="component" value="Unassembled WGS sequence"/>
</dbReference>
<dbReference type="InterPro" id="IPR031680">
    <property type="entry name" value="Hepar_II_III_N"/>
</dbReference>
<accession>A0A4Q5LKS7</accession>
<feature type="domain" description="Heparin-sulfate lyase N-terminal" evidence="6">
    <location>
        <begin position="134"/>
        <end position="318"/>
    </location>
</feature>
<comment type="subcellular location">
    <subcellularLocation>
        <location evidence="1">Periplasm</location>
    </subcellularLocation>
</comment>
<evidence type="ECO:0000259" key="6">
    <source>
        <dbReference type="Pfam" id="PF16889"/>
    </source>
</evidence>
<dbReference type="SUPFAM" id="SSF48230">
    <property type="entry name" value="Chondroitin AC/alginate lyase"/>
    <property type="match status" value="1"/>
</dbReference>